<dbReference type="EMBL" id="UGYV01000004">
    <property type="protein sequence ID" value="SUJ10142.1"/>
    <property type="molecule type" value="Genomic_DNA"/>
</dbReference>
<keyword evidence="1" id="KW-0472">Membrane</keyword>
<proteinExistence type="predicted"/>
<keyword evidence="1" id="KW-0812">Transmembrane</keyword>
<feature type="transmembrane region" description="Helical" evidence="1">
    <location>
        <begin position="84"/>
        <end position="108"/>
    </location>
</feature>
<feature type="transmembrane region" description="Helical" evidence="1">
    <location>
        <begin position="20"/>
        <end position="37"/>
    </location>
</feature>
<organism evidence="2 3">
    <name type="scientific">Shewanella morhuae</name>
    <dbReference type="NCBI Taxonomy" id="365591"/>
    <lineage>
        <taxon>Bacteria</taxon>
        <taxon>Pseudomonadati</taxon>
        <taxon>Pseudomonadota</taxon>
        <taxon>Gammaproteobacteria</taxon>
        <taxon>Alteromonadales</taxon>
        <taxon>Shewanellaceae</taxon>
        <taxon>Shewanella</taxon>
    </lineage>
</organism>
<feature type="transmembrane region" description="Helical" evidence="1">
    <location>
        <begin position="57"/>
        <end position="77"/>
    </location>
</feature>
<evidence type="ECO:0000313" key="3">
    <source>
        <dbReference type="Proteomes" id="UP000255061"/>
    </source>
</evidence>
<protein>
    <submittedName>
        <fullName evidence="2">Uncharacterized protein</fullName>
    </submittedName>
</protein>
<sequence>MGNTIALPNMTSVSTGDKKTMIVALLIVCVIAAILSFNSEAGSGGAAFTSIWTEISGWADGVPGKIITLLAFFASLFNVLKQNYYLAVGAFIGGMLLSQAVSIINIFLTGTI</sequence>
<dbReference type="AlphaFoldDB" id="A0A380C1Y6"/>
<dbReference type="Proteomes" id="UP000255061">
    <property type="component" value="Unassembled WGS sequence"/>
</dbReference>
<gene>
    <name evidence="2" type="ORF">NCTC10736_04093</name>
</gene>
<name>A0A380C1Y6_9GAMM</name>
<keyword evidence="1" id="KW-1133">Transmembrane helix</keyword>
<accession>A0A380C1Y6</accession>
<evidence type="ECO:0000256" key="1">
    <source>
        <dbReference type="SAM" id="Phobius"/>
    </source>
</evidence>
<evidence type="ECO:0000313" key="2">
    <source>
        <dbReference type="EMBL" id="SUJ10142.1"/>
    </source>
</evidence>
<dbReference type="RefSeq" id="WP_115407347.1">
    <property type="nucleotide sequence ID" value="NZ_UGYV01000004.1"/>
</dbReference>
<reference evidence="2 3" key="1">
    <citation type="submission" date="2018-06" db="EMBL/GenBank/DDBJ databases">
        <authorList>
            <consortium name="Pathogen Informatics"/>
            <person name="Doyle S."/>
        </authorList>
    </citation>
    <scope>NUCLEOTIDE SEQUENCE [LARGE SCALE GENOMIC DNA]</scope>
    <source>
        <strain evidence="2 3">NCTC10736</strain>
    </source>
</reference>